<dbReference type="SUPFAM" id="SSF89919">
    <property type="entry name" value="Ribosome-binding factor A, RbfA"/>
    <property type="match status" value="1"/>
</dbReference>
<protein>
    <recommendedName>
        <fullName evidence="2">Ribosome-binding factor A</fullName>
    </recommendedName>
</protein>
<dbReference type="InterPro" id="IPR015946">
    <property type="entry name" value="KH_dom-like_a/b"/>
</dbReference>
<keyword evidence="1 2" id="KW-0690">Ribosome biogenesis</keyword>
<dbReference type="PANTHER" id="PTHR33515">
    <property type="entry name" value="RIBOSOME-BINDING FACTOR A, CHLOROPLASTIC-RELATED"/>
    <property type="match status" value="1"/>
</dbReference>
<dbReference type="InterPro" id="IPR023799">
    <property type="entry name" value="RbfA_dom_sf"/>
</dbReference>
<evidence type="ECO:0000313" key="5">
    <source>
        <dbReference type="Proteomes" id="UP000239735"/>
    </source>
</evidence>
<dbReference type="GO" id="GO:0030490">
    <property type="term" value="P:maturation of SSU-rRNA"/>
    <property type="evidence" value="ECO:0007669"/>
    <property type="project" value="UniProtKB-UniRule"/>
</dbReference>
<comment type="similarity">
    <text evidence="2">Belongs to the RbfA family.</text>
</comment>
<dbReference type="Pfam" id="PF02033">
    <property type="entry name" value="RBFA"/>
    <property type="match status" value="1"/>
</dbReference>
<comment type="subcellular location">
    <subcellularLocation>
        <location evidence="2">Cytoplasm</location>
    </subcellularLocation>
</comment>
<dbReference type="HAMAP" id="MF_00003">
    <property type="entry name" value="RbfA"/>
    <property type="match status" value="1"/>
</dbReference>
<dbReference type="GO" id="GO:0043024">
    <property type="term" value="F:ribosomal small subunit binding"/>
    <property type="evidence" value="ECO:0007669"/>
    <property type="project" value="TreeGrafter"/>
</dbReference>
<name>A0A2N9L4I9_9BACT</name>
<dbReference type="GO" id="GO:0005829">
    <property type="term" value="C:cytosol"/>
    <property type="evidence" value="ECO:0007669"/>
    <property type="project" value="TreeGrafter"/>
</dbReference>
<feature type="region of interest" description="Disordered" evidence="3">
    <location>
        <begin position="117"/>
        <end position="156"/>
    </location>
</feature>
<evidence type="ECO:0000256" key="1">
    <source>
        <dbReference type="ARBA" id="ARBA00022517"/>
    </source>
</evidence>
<comment type="subunit">
    <text evidence="2">Monomer. Binds 30S ribosomal subunits, but not 50S ribosomal subunits or 70S ribosomes.</text>
</comment>
<dbReference type="InterPro" id="IPR000238">
    <property type="entry name" value="RbfA"/>
</dbReference>
<dbReference type="NCBIfam" id="TIGR00082">
    <property type="entry name" value="rbfA"/>
    <property type="match status" value="1"/>
</dbReference>
<dbReference type="AlphaFoldDB" id="A0A2N9L4I9"/>
<evidence type="ECO:0000256" key="2">
    <source>
        <dbReference type="HAMAP-Rule" id="MF_00003"/>
    </source>
</evidence>
<proteinExistence type="inferred from homology"/>
<evidence type="ECO:0000313" key="4">
    <source>
        <dbReference type="EMBL" id="SPE18151.1"/>
    </source>
</evidence>
<dbReference type="EMBL" id="OKRB01000046">
    <property type="protein sequence ID" value="SPE18151.1"/>
    <property type="molecule type" value="Genomic_DNA"/>
</dbReference>
<sequence>MPEHRARKHHQDRVAETLRVEIGAMIEGELSDPRIDFCYVSEVALNPGGKSARVYVALDSAAKDIARAEANTIAGLDAAKGYIRHGLKERMGTRYIPDLTFLADRSGRFQARIDELMSRSRKKQAAAGKAGEARGDEMQQGPAQTKPHSEHGASIS</sequence>
<organism evidence="4 5">
    <name type="scientific">Candidatus Sulfuritelmatomonas gaucii</name>
    <dbReference type="NCBI Taxonomy" id="2043161"/>
    <lineage>
        <taxon>Bacteria</taxon>
        <taxon>Pseudomonadati</taxon>
        <taxon>Acidobacteriota</taxon>
        <taxon>Terriglobia</taxon>
        <taxon>Terriglobales</taxon>
        <taxon>Acidobacteriaceae</taxon>
        <taxon>Candidatus Sulfuritelmatomonas</taxon>
    </lineage>
</organism>
<accession>A0A2N9L4I9</accession>
<evidence type="ECO:0000256" key="3">
    <source>
        <dbReference type="SAM" id="MobiDB-lite"/>
    </source>
</evidence>
<gene>
    <name evidence="2 4" type="primary">rbfA</name>
    <name evidence="4" type="ORF">SBA5_140018</name>
</gene>
<keyword evidence="2" id="KW-0963">Cytoplasm</keyword>
<dbReference type="OrthoDB" id="129771at2"/>
<dbReference type="Gene3D" id="3.30.300.20">
    <property type="match status" value="1"/>
</dbReference>
<dbReference type="PANTHER" id="PTHR33515:SF1">
    <property type="entry name" value="RIBOSOME-BINDING FACTOR A, CHLOROPLASTIC-RELATED"/>
    <property type="match status" value="1"/>
</dbReference>
<dbReference type="Proteomes" id="UP000239735">
    <property type="component" value="Unassembled WGS sequence"/>
</dbReference>
<reference evidence="5" key="1">
    <citation type="submission" date="2018-02" db="EMBL/GenBank/DDBJ databases">
        <authorList>
            <person name="Hausmann B."/>
        </authorList>
    </citation>
    <scope>NUCLEOTIDE SEQUENCE [LARGE SCALE GENOMIC DNA]</scope>
    <source>
        <strain evidence="5">Peat soil MAG SbA5</strain>
    </source>
</reference>
<feature type="compositionally biased region" description="Basic and acidic residues" evidence="3">
    <location>
        <begin position="147"/>
        <end position="156"/>
    </location>
</feature>
<comment type="function">
    <text evidence="2">One of several proteins that assist in the late maturation steps of the functional core of the 30S ribosomal subunit. Associates with free 30S ribosomal subunits (but not with 30S subunits that are part of 70S ribosomes or polysomes). Required for efficient processing of 16S rRNA. May interact with the 5'-terminal helix region of 16S rRNA.</text>
</comment>